<dbReference type="PANTHER" id="PTHR38459:SF1">
    <property type="entry name" value="PROPHAGE BACTOPRENOL-LINKED GLUCOSE TRANSLOCASE HOMOLOG"/>
    <property type="match status" value="1"/>
</dbReference>
<evidence type="ECO:0000256" key="1">
    <source>
        <dbReference type="ARBA" id="ARBA00004141"/>
    </source>
</evidence>
<evidence type="ECO:0000259" key="7">
    <source>
        <dbReference type="Pfam" id="PF04138"/>
    </source>
</evidence>
<evidence type="ECO:0000256" key="6">
    <source>
        <dbReference type="SAM" id="Phobius"/>
    </source>
</evidence>
<evidence type="ECO:0000256" key="3">
    <source>
        <dbReference type="ARBA" id="ARBA00022692"/>
    </source>
</evidence>
<dbReference type="Pfam" id="PF04138">
    <property type="entry name" value="GtrA_DPMS_TM"/>
    <property type="match status" value="1"/>
</dbReference>
<name>A0A941DMI3_9BURK</name>
<feature type="transmembrane region" description="Helical" evidence="6">
    <location>
        <begin position="70"/>
        <end position="91"/>
    </location>
</feature>
<keyword evidence="9" id="KW-1185">Reference proteome</keyword>
<gene>
    <name evidence="8" type="ORF">KDM89_01330</name>
</gene>
<dbReference type="InterPro" id="IPR007267">
    <property type="entry name" value="GtrA_DPMS_TM"/>
</dbReference>
<dbReference type="AlphaFoldDB" id="A0A941DMI3"/>
<dbReference type="PANTHER" id="PTHR38459">
    <property type="entry name" value="PROPHAGE BACTOPRENOL-LINKED GLUCOSE TRANSLOCASE HOMOLOG"/>
    <property type="match status" value="1"/>
</dbReference>
<proteinExistence type="inferred from homology"/>
<reference evidence="8" key="1">
    <citation type="submission" date="2021-04" db="EMBL/GenBank/DDBJ databases">
        <title>novel species isolated from subtropical streams in China.</title>
        <authorList>
            <person name="Lu H."/>
        </authorList>
    </citation>
    <scope>NUCLEOTIDE SEQUENCE</scope>
    <source>
        <strain evidence="8">LFS511W</strain>
    </source>
</reference>
<evidence type="ECO:0000256" key="2">
    <source>
        <dbReference type="ARBA" id="ARBA00009399"/>
    </source>
</evidence>
<feature type="transmembrane region" description="Helical" evidence="6">
    <location>
        <begin position="31"/>
        <end position="50"/>
    </location>
</feature>
<protein>
    <submittedName>
        <fullName evidence="8">GtrA family protein</fullName>
    </submittedName>
</protein>
<keyword evidence="5 6" id="KW-0472">Membrane</keyword>
<accession>A0A941DMI3</accession>
<dbReference type="RefSeq" id="WP_212686148.1">
    <property type="nucleotide sequence ID" value="NZ_JAGSPN010000001.1"/>
</dbReference>
<comment type="caution">
    <text evidence="8">The sequence shown here is derived from an EMBL/GenBank/DDBJ whole genome shotgun (WGS) entry which is preliminary data.</text>
</comment>
<dbReference type="EMBL" id="JAGSPN010000001">
    <property type="protein sequence ID" value="MBR7780766.1"/>
    <property type="molecule type" value="Genomic_DNA"/>
</dbReference>
<evidence type="ECO:0000256" key="5">
    <source>
        <dbReference type="ARBA" id="ARBA00023136"/>
    </source>
</evidence>
<comment type="subcellular location">
    <subcellularLocation>
        <location evidence="1">Membrane</location>
        <topology evidence="1">Multi-pass membrane protein</topology>
    </subcellularLocation>
</comment>
<keyword evidence="3 6" id="KW-0812">Transmembrane</keyword>
<comment type="similarity">
    <text evidence="2">Belongs to the GtrA family.</text>
</comment>
<evidence type="ECO:0000256" key="4">
    <source>
        <dbReference type="ARBA" id="ARBA00022989"/>
    </source>
</evidence>
<organism evidence="8 9">
    <name type="scientific">Undibacterium luofuense</name>
    <dbReference type="NCBI Taxonomy" id="2828733"/>
    <lineage>
        <taxon>Bacteria</taxon>
        <taxon>Pseudomonadati</taxon>
        <taxon>Pseudomonadota</taxon>
        <taxon>Betaproteobacteria</taxon>
        <taxon>Burkholderiales</taxon>
        <taxon>Oxalobacteraceae</taxon>
        <taxon>Undibacterium</taxon>
    </lineage>
</organism>
<dbReference type="GO" id="GO:0000271">
    <property type="term" value="P:polysaccharide biosynthetic process"/>
    <property type="evidence" value="ECO:0007669"/>
    <property type="project" value="InterPro"/>
</dbReference>
<sequence>MLSKEFFRFALAGAAGFIVDAGILHLCQPALGYYGGRALSFACAVFTTWLINRSLTFRNKHSGLSLWQEFLRYVSLMLAGGAVNYGCYVVLTLVSATVREFPVLGVAAGSIAGMLGNYLSVKFLLFKHQE</sequence>
<feature type="transmembrane region" description="Helical" evidence="6">
    <location>
        <begin position="103"/>
        <end position="125"/>
    </location>
</feature>
<keyword evidence="4 6" id="KW-1133">Transmembrane helix</keyword>
<evidence type="ECO:0000313" key="8">
    <source>
        <dbReference type="EMBL" id="MBR7780766.1"/>
    </source>
</evidence>
<dbReference type="InterPro" id="IPR051401">
    <property type="entry name" value="GtrA_CellWall_Glycosyl"/>
</dbReference>
<dbReference type="GO" id="GO:0005886">
    <property type="term" value="C:plasma membrane"/>
    <property type="evidence" value="ECO:0007669"/>
    <property type="project" value="TreeGrafter"/>
</dbReference>
<evidence type="ECO:0000313" key="9">
    <source>
        <dbReference type="Proteomes" id="UP000680067"/>
    </source>
</evidence>
<dbReference type="Proteomes" id="UP000680067">
    <property type="component" value="Unassembled WGS sequence"/>
</dbReference>
<feature type="domain" description="GtrA/DPMS transmembrane" evidence="7">
    <location>
        <begin position="8"/>
        <end position="126"/>
    </location>
</feature>